<dbReference type="AlphaFoldDB" id="A0A9R1C7I9"/>
<dbReference type="Proteomes" id="UP000825483">
    <property type="component" value="Unassembled WGS sequence"/>
</dbReference>
<protein>
    <submittedName>
        <fullName evidence="1">Uncharacterized protein</fullName>
    </submittedName>
</protein>
<organism evidence="1 2">
    <name type="scientific">Prevotella lacticifex</name>
    <dbReference type="NCBI Taxonomy" id="2854755"/>
    <lineage>
        <taxon>Bacteria</taxon>
        <taxon>Pseudomonadati</taxon>
        <taxon>Bacteroidota</taxon>
        <taxon>Bacteroidia</taxon>
        <taxon>Bacteroidales</taxon>
        <taxon>Prevotellaceae</taxon>
        <taxon>Prevotella</taxon>
    </lineage>
</organism>
<gene>
    <name evidence="1" type="ORF">PRLR5076_03000</name>
</gene>
<evidence type="ECO:0000313" key="1">
    <source>
        <dbReference type="EMBL" id="GJG57449.1"/>
    </source>
</evidence>
<dbReference type="GeneID" id="72468353"/>
<reference evidence="1" key="1">
    <citation type="journal article" date="2022" name="Int. J. Syst. Evol. Microbiol.">
        <title>Prevotella lacticifex sp. nov., isolated from the rumen of cows.</title>
        <authorList>
            <person name="Shinkai T."/>
            <person name="Ikeyama N."/>
            <person name="Kumagai M."/>
            <person name="Ohmori H."/>
            <person name="Sakamoto M."/>
            <person name="Ohkuma M."/>
            <person name="Mitsumori M."/>
        </authorList>
    </citation>
    <scope>NUCLEOTIDE SEQUENCE</scope>
    <source>
        <strain evidence="1">R5076</strain>
    </source>
</reference>
<comment type="caution">
    <text evidence="1">The sequence shown here is derived from an EMBL/GenBank/DDBJ whole genome shotgun (WGS) entry which is preliminary data.</text>
</comment>
<proteinExistence type="predicted"/>
<sequence>MKSIDYNTLKDRKTTKGAIFLVYEKSAFSGEPTIVSKVGEISDIHVSNVRKILAGSTNSNLDTFEKCVEALGKRIIIIEVPDTTELNLFLSKYGYKKNKFWKLPSNKNNNNLSDFLLKFLGIEGKPQPYSEEAFQLISVLDAAAAKKGEDNKELLDKMKRFRKEIALWATK</sequence>
<accession>A0A9R1C7I9</accession>
<dbReference type="EMBL" id="BPUB01000001">
    <property type="protein sequence ID" value="GJG57449.1"/>
    <property type="molecule type" value="Genomic_DNA"/>
</dbReference>
<evidence type="ECO:0000313" key="2">
    <source>
        <dbReference type="Proteomes" id="UP000825483"/>
    </source>
</evidence>
<keyword evidence="2" id="KW-1185">Reference proteome</keyword>
<name>A0A9R1C7I9_9BACT</name>
<dbReference type="RefSeq" id="WP_223927770.1">
    <property type="nucleotide sequence ID" value="NZ_BPTU01000003.1"/>
</dbReference>